<evidence type="ECO:0000313" key="1">
    <source>
        <dbReference type="EMBL" id="TWW08853.1"/>
    </source>
</evidence>
<protein>
    <submittedName>
        <fullName evidence="1">Uncharacterized protein</fullName>
    </submittedName>
</protein>
<feature type="non-terminal residue" evidence="1">
    <location>
        <position position="204"/>
    </location>
</feature>
<proteinExistence type="predicted"/>
<dbReference type="EMBL" id="SRHE01000478">
    <property type="protein sequence ID" value="TWW08853.1"/>
    <property type="molecule type" value="Genomic_DNA"/>
</dbReference>
<dbReference type="Proteomes" id="UP000321083">
    <property type="component" value="Unassembled WGS sequence"/>
</dbReference>
<dbReference type="AlphaFoldDB" id="A0A5C6M3S8"/>
<name>A0A5C6M3S8_9PLAN</name>
<evidence type="ECO:0000313" key="2">
    <source>
        <dbReference type="Proteomes" id="UP000321083"/>
    </source>
</evidence>
<comment type="caution">
    <text evidence="1">The sequence shown here is derived from an EMBL/GenBank/DDBJ whole genome shotgun (WGS) entry which is preliminary data.</text>
</comment>
<accession>A0A5C6M3S8</accession>
<reference evidence="1 2" key="2">
    <citation type="submission" date="2019-08" db="EMBL/GenBank/DDBJ databases">
        <authorList>
            <person name="Henke P."/>
        </authorList>
    </citation>
    <scope>NUCLEOTIDE SEQUENCE [LARGE SCALE GENOMIC DNA]</scope>
    <source>
        <strain evidence="1">Phe10_nw2017</strain>
    </source>
</reference>
<organism evidence="1 2">
    <name type="scientific">Planctomyces bekefii</name>
    <dbReference type="NCBI Taxonomy" id="1653850"/>
    <lineage>
        <taxon>Bacteria</taxon>
        <taxon>Pseudomonadati</taxon>
        <taxon>Planctomycetota</taxon>
        <taxon>Planctomycetia</taxon>
        <taxon>Planctomycetales</taxon>
        <taxon>Planctomycetaceae</taxon>
        <taxon>Planctomyces</taxon>
    </lineage>
</organism>
<sequence length="204" mass="22721">MSLWTEILKAVNKELETPLSQEQISDEIRHFLNESSSLFRVNPEVYLKDFPGVLDSFFYNQIKTNLQIVQNESLAQSLSLVTAAEKPSKTKRSWFTSVAVAGGMLLAGITGASVNNEGADKNQRPLASSLTTEDISRVLHQPESSVKLSLNDESNTFQDLEKYFSQNPNEDSQWSAVYNLIKMSGIQEDLGNKPISIVDFKEGS</sequence>
<keyword evidence="2" id="KW-1185">Reference proteome</keyword>
<gene>
    <name evidence="1" type="ORF">E3A20_20160</name>
</gene>
<reference evidence="1 2" key="1">
    <citation type="submission" date="2019-08" db="EMBL/GenBank/DDBJ databases">
        <title>100 year-old enigma solved: identification of Planctomyces bekefii, the type genus and species of the phylum Planctomycetes.</title>
        <authorList>
            <person name="Svetlana D.N."/>
            <person name="Overmann J."/>
        </authorList>
    </citation>
    <scope>NUCLEOTIDE SEQUENCE [LARGE SCALE GENOMIC DNA]</scope>
    <source>
        <strain evidence="1">Phe10_nw2017</strain>
    </source>
</reference>